<dbReference type="CDD" id="cd08977">
    <property type="entry name" value="SusD"/>
    <property type="match status" value="1"/>
</dbReference>
<organism evidence="8 9">
    <name type="scientific">Shiella aurantiaca</name>
    <dbReference type="NCBI Taxonomy" id="3058365"/>
    <lineage>
        <taxon>Bacteria</taxon>
        <taxon>Pseudomonadati</taxon>
        <taxon>Bacteroidota</taxon>
        <taxon>Cytophagia</taxon>
        <taxon>Cytophagales</taxon>
        <taxon>Shiellaceae</taxon>
        <taxon>Shiella</taxon>
    </lineage>
</organism>
<keyword evidence="9" id="KW-1185">Reference proteome</keyword>
<evidence type="ECO:0000313" key="9">
    <source>
        <dbReference type="Proteomes" id="UP001168552"/>
    </source>
</evidence>
<dbReference type="InterPro" id="IPR012944">
    <property type="entry name" value="SusD_RagB_dom"/>
</dbReference>
<evidence type="ECO:0000259" key="7">
    <source>
        <dbReference type="Pfam" id="PF14322"/>
    </source>
</evidence>
<sequence>MKTKITLFLGLLFISVGCDDKFLEITPKAKYFADNFFASEDQVFQGLVAAYDPLQWSFVDGRWTSTVMLGEIWSDNANAGGDNTNFDQPGWQQIDDLTADPLVGEVLSFWKRGYFGINKANLVINKTELDTELTRQYIAEAKFLRAIYYFDLVRIYGPVPVILEELDPADKNVSRNTLSEVYGQIVKDLREAIPLLPLSYPDAFKGRITRGAAQALLGKAYLYWADLLNDDVQRFDSAAFFLNEVIASGEYELVDDYNQLYDFGAANTSESVFEIQFSNEVPGDFGTPFEFLNGNAMVQLCGIRGLCASHPLYAEGWGFMLPTQSLFDSYLADDQYRRNASIITLFELNLDNCPVSSNQQNPTDYTGMWQKKYANYKAYSTPNGGELNLLKDPNQPYIRYAEVLLMYAEALVRGSGADAEAMTYIDMVRERAAGPGDNTGNFRTASQLMGQEGLSLLEVIWYERRAELAGEGDRWFDLVRSGRAAANNFPSGDLRQANFSERSLYLPAPQVDVDFTEGKLTPYPDPSLFQ</sequence>
<comment type="caution">
    <text evidence="8">The sequence shown here is derived from an EMBL/GenBank/DDBJ whole genome shotgun (WGS) entry which is preliminary data.</text>
</comment>
<proteinExistence type="inferred from homology"/>
<dbReference type="EMBL" id="JAUHJS010000008">
    <property type="protein sequence ID" value="MDN4166693.1"/>
    <property type="molecule type" value="Genomic_DNA"/>
</dbReference>
<keyword evidence="5" id="KW-0998">Cell outer membrane</keyword>
<keyword evidence="3" id="KW-0732">Signal</keyword>
<reference evidence="8" key="1">
    <citation type="submission" date="2023-06" db="EMBL/GenBank/DDBJ databases">
        <title>Cytophagales bacterium Strain LB-30, isolated from soil.</title>
        <authorList>
            <person name="Liu B."/>
        </authorList>
    </citation>
    <scope>NUCLEOTIDE SEQUENCE</scope>
    <source>
        <strain evidence="8">LB-30</strain>
    </source>
</reference>
<feature type="domain" description="SusD-like N-terminal" evidence="7">
    <location>
        <begin position="21"/>
        <end position="222"/>
    </location>
</feature>
<evidence type="ECO:0000256" key="3">
    <source>
        <dbReference type="ARBA" id="ARBA00022729"/>
    </source>
</evidence>
<dbReference type="RefSeq" id="WP_320005232.1">
    <property type="nucleotide sequence ID" value="NZ_JAUHJS010000008.1"/>
</dbReference>
<dbReference type="Gene3D" id="1.25.40.390">
    <property type="match status" value="1"/>
</dbReference>
<protein>
    <submittedName>
        <fullName evidence="8">RagB/SusD family nutrient uptake outer membrane protein</fullName>
    </submittedName>
</protein>
<gene>
    <name evidence="8" type="ORF">QWY31_14375</name>
</gene>
<dbReference type="InterPro" id="IPR011990">
    <property type="entry name" value="TPR-like_helical_dom_sf"/>
</dbReference>
<dbReference type="InterPro" id="IPR033985">
    <property type="entry name" value="SusD-like_N"/>
</dbReference>
<evidence type="ECO:0000256" key="1">
    <source>
        <dbReference type="ARBA" id="ARBA00004442"/>
    </source>
</evidence>
<comment type="subcellular location">
    <subcellularLocation>
        <location evidence="1">Cell outer membrane</location>
    </subcellularLocation>
</comment>
<evidence type="ECO:0000256" key="2">
    <source>
        <dbReference type="ARBA" id="ARBA00006275"/>
    </source>
</evidence>
<evidence type="ECO:0000313" key="8">
    <source>
        <dbReference type="EMBL" id="MDN4166693.1"/>
    </source>
</evidence>
<keyword evidence="4" id="KW-0472">Membrane</keyword>
<accession>A0ABT8F881</accession>
<dbReference type="Pfam" id="PF14322">
    <property type="entry name" value="SusD-like_3"/>
    <property type="match status" value="1"/>
</dbReference>
<evidence type="ECO:0000256" key="5">
    <source>
        <dbReference type="ARBA" id="ARBA00023237"/>
    </source>
</evidence>
<comment type="similarity">
    <text evidence="2">Belongs to the SusD family.</text>
</comment>
<dbReference type="Pfam" id="PF07980">
    <property type="entry name" value="SusD_RagB"/>
    <property type="match status" value="1"/>
</dbReference>
<dbReference type="Proteomes" id="UP001168552">
    <property type="component" value="Unassembled WGS sequence"/>
</dbReference>
<dbReference type="PROSITE" id="PS51257">
    <property type="entry name" value="PROKAR_LIPOPROTEIN"/>
    <property type="match status" value="1"/>
</dbReference>
<evidence type="ECO:0000256" key="4">
    <source>
        <dbReference type="ARBA" id="ARBA00023136"/>
    </source>
</evidence>
<feature type="domain" description="RagB/SusD" evidence="6">
    <location>
        <begin position="358"/>
        <end position="504"/>
    </location>
</feature>
<dbReference type="SUPFAM" id="SSF48452">
    <property type="entry name" value="TPR-like"/>
    <property type="match status" value="1"/>
</dbReference>
<evidence type="ECO:0000259" key="6">
    <source>
        <dbReference type="Pfam" id="PF07980"/>
    </source>
</evidence>
<name>A0ABT8F881_9BACT</name>